<evidence type="ECO:0000256" key="2">
    <source>
        <dbReference type="SAM" id="Phobius"/>
    </source>
</evidence>
<proteinExistence type="predicted"/>
<evidence type="ECO:0000313" key="4">
    <source>
        <dbReference type="Proteomes" id="UP000657918"/>
    </source>
</evidence>
<gene>
    <name evidence="3" type="ORF">SADUNF_Sadunf04G0033200</name>
</gene>
<feature type="transmembrane region" description="Helical" evidence="2">
    <location>
        <begin position="66"/>
        <end position="88"/>
    </location>
</feature>
<name>A0A835KEM5_9ROSI</name>
<feature type="region of interest" description="Disordered" evidence="1">
    <location>
        <begin position="1"/>
        <end position="47"/>
    </location>
</feature>
<protein>
    <submittedName>
        <fullName evidence="3">Uncharacterized protein</fullName>
    </submittedName>
</protein>
<keyword evidence="2" id="KW-0472">Membrane</keyword>
<dbReference type="Proteomes" id="UP000657918">
    <property type="component" value="Chromosome 4"/>
</dbReference>
<keyword evidence="4" id="KW-1185">Reference proteome</keyword>
<dbReference type="EMBL" id="JADGMS010000004">
    <property type="protein sequence ID" value="KAF9683624.1"/>
    <property type="molecule type" value="Genomic_DNA"/>
</dbReference>
<dbReference type="AlphaFoldDB" id="A0A835KEM5"/>
<feature type="region of interest" description="Disordered" evidence="1">
    <location>
        <begin position="97"/>
        <end position="119"/>
    </location>
</feature>
<dbReference type="PANTHER" id="PTHR37186:SF1">
    <property type="entry name" value="OS06G0524500 PROTEIN"/>
    <property type="match status" value="1"/>
</dbReference>
<evidence type="ECO:0000313" key="3">
    <source>
        <dbReference type="EMBL" id="KAF9683624.1"/>
    </source>
</evidence>
<sequence>MSDPQNPNPQNLPSSSSNKTPSEIKPGNGNYSGQKVHFTNPPETANPDAATLREQWRFAIRQYSKWYSHAWGTAILAGVSFFALGWIIKGSNPLPSFRTDDSSSSPSNGWNHQMHKNNGDQPLYRQIIEETIENIMENEREYKIEDVRSVSKSISCKEALKAIITLNNVILQYKDTAPQLINELEKKIRDEI</sequence>
<comment type="caution">
    <text evidence="3">The sequence shown here is derived from an EMBL/GenBank/DDBJ whole genome shotgun (WGS) entry which is preliminary data.</text>
</comment>
<feature type="compositionally biased region" description="Low complexity" evidence="1">
    <location>
        <begin position="1"/>
        <end position="18"/>
    </location>
</feature>
<dbReference type="OrthoDB" id="1433814at2759"/>
<evidence type="ECO:0000256" key="1">
    <source>
        <dbReference type="SAM" id="MobiDB-lite"/>
    </source>
</evidence>
<keyword evidence="2" id="KW-0812">Transmembrane</keyword>
<accession>A0A835KEM5</accession>
<keyword evidence="2" id="KW-1133">Transmembrane helix</keyword>
<reference evidence="3 4" key="1">
    <citation type="submission" date="2020-10" db="EMBL/GenBank/DDBJ databases">
        <title>Plant Genome Project.</title>
        <authorList>
            <person name="Zhang R.-G."/>
        </authorList>
    </citation>
    <scope>NUCLEOTIDE SEQUENCE [LARGE SCALE GENOMIC DNA]</scope>
    <source>
        <strain evidence="3">FAFU-HL-1</strain>
        <tissue evidence="3">Leaf</tissue>
    </source>
</reference>
<organism evidence="3 4">
    <name type="scientific">Salix dunnii</name>
    <dbReference type="NCBI Taxonomy" id="1413687"/>
    <lineage>
        <taxon>Eukaryota</taxon>
        <taxon>Viridiplantae</taxon>
        <taxon>Streptophyta</taxon>
        <taxon>Embryophyta</taxon>
        <taxon>Tracheophyta</taxon>
        <taxon>Spermatophyta</taxon>
        <taxon>Magnoliopsida</taxon>
        <taxon>eudicotyledons</taxon>
        <taxon>Gunneridae</taxon>
        <taxon>Pentapetalae</taxon>
        <taxon>rosids</taxon>
        <taxon>fabids</taxon>
        <taxon>Malpighiales</taxon>
        <taxon>Salicaceae</taxon>
        <taxon>Saliceae</taxon>
        <taxon>Salix</taxon>
    </lineage>
</organism>
<dbReference type="PANTHER" id="PTHR37186">
    <property type="entry name" value="OS06G0524500 PROTEIN"/>
    <property type="match status" value="1"/>
</dbReference>